<keyword evidence="7" id="KW-0812">Transmembrane</keyword>
<keyword evidence="11" id="KW-1185">Reference proteome</keyword>
<evidence type="ECO:0000256" key="7">
    <source>
        <dbReference type="SAM" id="Phobius"/>
    </source>
</evidence>
<feature type="transmembrane region" description="Helical" evidence="7">
    <location>
        <begin position="595"/>
        <end position="615"/>
    </location>
</feature>
<dbReference type="GO" id="GO:0006355">
    <property type="term" value="P:regulation of DNA-templated transcription"/>
    <property type="evidence" value="ECO:0007669"/>
    <property type="project" value="InterPro"/>
</dbReference>
<sequence>MSFSVVIFVDECDYVIRTEVTILEYYNDCGNTCDEDNQLPMYRHLAPRSDFGSPFHLDQCDSNAMGHDSATSLAPGFRFHPTDEELVRYYLKRKISDKPLRFDPISAVDIYKSEPWDLPSKSKLKTRDLEWYFFSALDRKYGNSSRTNRATEKGYWKTTGKDRSVRQNSRIVGMKKTLVYHSGRAPRGDRTNWVMHEYRLVDEELEKAGIAIDAFVLCRIFQKSGTGPKNGERYGAPFIEEEWEEDDEVAALVPGEEAAVEEVVVGEGAYVEAADLDQVFEKSFPSENAPLPLFFYGDTSNNIEHYGDFVEDHQRPVIATGETSELRHGQEFVDAPEQYEMETKPVKEEYFVEPSANVNLPEFNYSLDEPYLDATDDPQLGDGLFLESNDLLNPVESDPAGFDILDEYLTFLNEDDDNSQYMAFDPSEIMGTGNTVSEEAPLTPKHENDETHHQVSMGQLHLPEAQGSNDASSSKQKPEPALYESDVKNPFVKHASYMLGSIPAPPALASEFPTKDAALQLHSAAQSSSSIHVTAGMIRLRSVTFTGNGTDRLLGKNSDVNLILPFVLPQGGINPATSVPMTGLPAGKNPSVVSLGWFFLMFFWVLILCLSFKMVSRVCIK</sequence>
<keyword evidence="3" id="KW-0238">DNA-binding</keyword>
<accession>A0A6A1W183</accession>
<evidence type="ECO:0000313" key="9">
    <source>
        <dbReference type="EMBL" id="KAB1211040.1"/>
    </source>
</evidence>
<organism evidence="10 11">
    <name type="scientific">Morella rubra</name>
    <name type="common">Chinese bayberry</name>
    <dbReference type="NCBI Taxonomy" id="262757"/>
    <lineage>
        <taxon>Eukaryota</taxon>
        <taxon>Viridiplantae</taxon>
        <taxon>Streptophyta</taxon>
        <taxon>Embryophyta</taxon>
        <taxon>Tracheophyta</taxon>
        <taxon>Spermatophyta</taxon>
        <taxon>Magnoliopsida</taxon>
        <taxon>eudicotyledons</taxon>
        <taxon>Gunneridae</taxon>
        <taxon>Pentapetalae</taxon>
        <taxon>rosids</taxon>
        <taxon>fabids</taxon>
        <taxon>Fagales</taxon>
        <taxon>Myricaceae</taxon>
        <taxon>Morella</taxon>
    </lineage>
</organism>
<dbReference type="InterPro" id="IPR036093">
    <property type="entry name" value="NAC_dom_sf"/>
</dbReference>
<comment type="caution">
    <text evidence="10">The sequence shown here is derived from an EMBL/GenBank/DDBJ whole genome shotgun (WGS) entry which is preliminary data.</text>
</comment>
<dbReference type="PANTHER" id="PTHR31744:SF210">
    <property type="entry name" value="NAC DOMAIN-CONTAINING PROTEIN 86-LIKE"/>
    <property type="match status" value="1"/>
</dbReference>
<dbReference type="FunFam" id="2.170.150.80:FF:000002">
    <property type="entry name" value="Nac domain-containing protein 86"/>
    <property type="match status" value="1"/>
</dbReference>
<dbReference type="AlphaFoldDB" id="A0A6A1W183"/>
<feature type="compositionally biased region" description="Basic and acidic residues" evidence="6">
    <location>
        <begin position="444"/>
        <end position="453"/>
    </location>
</feature>
<evidence type="ECO:0000259" key="8">
    <source>
        <dbReference type="PROSITE" id="PS51005"/>
    </source>
</evidence>
<dbReference type="SUPFAM" id="SSF101941">
    <property type="entry name" value="NAC domain"/>
    <property type="match status" value="1"/>
</dbReference>
<dbReference type="OrthoDB" id="777252at2759"/>
<reference evidence="10" key="3">
    <citation type="submission" date="2019-09" db="EMBL/GenBank/DDBJ databases">
        <authorList>
            <person name="Gao Z."/>
        </authorList>
    </citation>
    <scope>NUCLEOTIDE SEQUENCE</scope>
    <source>
        <tissue evidence="10">Leaves</tissue>
    </source>
</reference>
<evidence type="ECO:0000313" key="10">
    <source>
        <dbReference type="EMBL" id="KAB1219004.1"/>
    </source>
</evidence>
<protein>
    <submittedName>
        <fullName evidence="10">NAC domain-containing protein 78</fullName>
    </submittedName>
</protein>
<feature type="domain" description="NAC" evidence="8">
    <location>
        <begin position="73"/>
        <end position="223"/>
    </location>
</feature>
<evidence type="ECO:0000256" key="3">
    <source>
        <dbReference type="ARBA" id="ARBA00023125"/>
    </source>
</evidence>
<evidence type="ECO:0000256" key="6">
    <source>
        <dbReference type="SAM" id="MobiDB-lite"/>
    </source>
</evidence>
<dbReference type="EMBL" id="RXIC02000021">
    <property type="protein sequence ID" value="KAB1219004.1"/>
    <property type="molecule type" value="Genomic_DNA"/>
</dbReference>
<dbReference type="GO" id="GO:0005634">
    <property type="term" value="C:nucleus"/>
    <property type="evidence" value="ECO:0007669"/>
    <property type="project" value="UniProtKB-SubCell"/>
</dbReference>
<dbReference type="Proteomes" id="UP000516437">
    <property type="component" value="Chromosome 3"/>
</dbReference>
<dbReference type="EMBL" id="RXIC02000024">
    <property type="protein sequence ID" value="KAB1211040.1"/>
    <property type="molecule type" value="Genomic_DNA"/>
</dbReference>
<feature type="compositionally biased region" description="Polar residues" evidence="6">
    <location>
        <begin position="466"/>
        <end position="475"/>
    </location>
</feature>
<keyword evidence="4" id="KW-0804">Transcription</keyword>
<dbReference type="GO" id="GO:0003677">
    <property type="term" value="F:DNA binding"/>
    <property type="evidence" value="ECO:0007669"/>
    <property type="project" value="UniProtKB-KW"/>
</dbReference>
<keyword evidence="7" id="KW-1133">Transmembrane helix</keyword>
<keyword evidence="7" id="KW-0472">Membrane</keyword>
<evidence type="ECO:0000256" key="2">
    <source>
        <dbReference type="ARBA" id="ARBA00023015"/>
    </source>
</evidence>
<evidence type="ECO:0000256" key="1">
    <source>
        <dbReference type="ARBA" id="ARBA00004123"/>
    </source>
</evidence>
<feature type="region of interest" description="Disordered" evidence="6">
    <location>
        <begin position="431"/>
        <end position="485"/>
    </location>
</feature>
<comment type="subcellular location">
    <subcellularLocation>
        <location evidence="1">Nucleus</location>
    </subcellularLocation>
</comment>
<dbReference type="Gene3D" id="2.170.150.80">
    <property type="entry name" value="NAC domain"/>
    <property type="match status" value="1"/>
</dbReference>
<keyword evidence="2" id="KW-0805">Transcription regulation</keyword>
<evidence type="ECO:0000256" key="4">
    <source>
        <dbReference type="ARBA" id="ARBA00023163"/>
    </source>
</evidence>
<gene>
    <name evidence="10" type="ORF">CJ030_MR3G015080</name>
    <name evidence="9" type="ORF">CJ030_MR6G018026</name>
</gene>
<reference evidence="10 11" key="2">
    <citation type="journal article" date="2019" name="Plant Biotechnol. J.">
        <title>The red bayberry genome and genetic basis of sex determination.</title>
        <authorList>
            <person name="Jia H.M."/>
            <person name="Jia H.J."/>
            <person name="Cai Q.L."/>
            <person name="Wang Y."/>
            <person name="Zhao H.B."/>
            <person name="Yang W.F."/>
            <person name="Wang G.Y."/>
            <person name="Li Y.H."/>
            <person name="Zhan D.L."/>
            <person name="Shen Y.T."/>
            <person name="Niu Q.F."/>
            <person name="Chang L."/>
            <person name="Qiu J."/>
            <person name="Zhao L."/>
            <person name="Xie H.B."/>
            <person name="Fu W.Y."/>
            <person name="Jin J."/>
            <person name="Li X.W."/>
            <person name="Jiao Y."/>
            <person name="Zhou C.C."/>
            <person name="Tu T."/>
            <person name="Chai C.Y."/>
            <person name="Gao J.L."/>
            <person name="Fan L.J."/>
            <person name="van de Weg E."/>
            <person name="Wang J.Y."/>
            <person name="Gao Z.S."/>
        </authorList>
    </citation>
    <scope>NUCLEOTIDE SEQUENCE [LARGE SCALE GENOMIC DNA]</scope>
    <source>
        <tissue evidence="10">Leaves</tissue>
    </source>
</reference>
<proteinExistence type="predicted"/>
<evidence type="ECO:0000313" key="11">
    <source>
        <dbReference type="Proteomes" id="UP000516437"/>
    </source>
</evidence>
<reference evidence="10" key="1">
    <citation type="submission" date="2018-07" db="EMBL/GenBank/DDBJ databases">
        <authorList>
            <person name="Gao Z.-S."/>
            <person name="Jia H.-M."/>
            <person name="Jia H.-J."/>
            <person name="Cai Q.-L."/>
            <person name="Wang Y."/>
            <person name="Zhao H.-B."/>
        </authorList>
    </citation>
    <scope>NUCLEOTIDE SEQUENCE</scope>
    <source>
        <tissue evidence="10">Leaves</tissue>
    </source>
</reference>
<dbReference type="Proteomes" id="UP000516437">
    <property type="component" value="Chromosome 6"/>
</dbReference>
<dbReference type="PANTHER" id="PTHR31744">
    <property type="entry name" value="PROTEIN CUP-SHAPED COTYLEDON 2-RELATED"/>
    <property type="match status" value="1"/>
</dbReference>
<dbReference type="InterPro" id="IPR003441">
    <property type="entry name" value="NAC-dom"/>
</dbReference>
<keyword evidence="5" id="KW-0539">Nucleus</keyword>
<name>A0A6A1W183_9ROSI</name>
<evidence type="ECO:0000256" key="5">
    <source>
        <dbReference type="ARBA" id="ARBA00023242"/>
    </source>
</evidence>
<dbReference type="PROSITE" id="PS51005">
    <property type="entry name" value="NAC"/>
    <property type="match status" value="1"/>
</dbReference>
<dbReference type="Pfam" id="PF02365">
    <property type="entry name" value="NAM"/>
    <property type="match status" value="1"/>
</dbReference>